<keyword evidence="3 7" id="KW-0479">Metal-binding</keyword>
<keyword evidence="2 7" id="KW-0349">Heme</keyword>
<feature type="region of interest" description="Disordered" evidence="8">
    <location>
        <begin position="126"/>
        <end position="150"/>
    </location>
</feature>
<feature type="domain" description="Cytochrome c" evidence="10">
    <location>
        <begin position="278"/>
        <end position="456"/>
    </location>
</feature>
<sequence length="473" mass="51453">MKRFFERVSTSFRAWPIRLSVFFSAMLTISLSAADPFAAASQPTANQSTNGPEAAVELSAVAQLGRKMFFDPSLSGSGQLACASCHSPAHAYGPPNDLVVQFGGPDLKRTGVRAVPSLRYLEHDPNFSIGPSTEMADNDPPPPDVAPAGAPAGQIKVATVAKADANSAARAAAEANVPRGGLDWDGRANTLQLQALGPLLDPNEMDNHSTAELLERLEHAAYADDIKKLFGANIFNQRELALDEALFALARFQTEDPSFHPYDSKYDAVLAGKAVLSEAEARGLKLFDDPKKGNCSSCHIDRATLDGVFRPAFTDYQFEALGAPRNRDIPANRDPHFYDLGLCGPLRKDYATAPAYCGLFKTPTLRNTATRKVFFHNGVFHSLEEVMHFYVERETDPAKWYPKRGNGEVDRYNDLPPEYRGNIDIVDAPFDSKLGDPPALSDVEIADVIAFLKTLTDGYRPDQPSASTTPAPH</sequence>
<dbReference type="GO" id="GO:0020037">
    <property type="term" value="F:heme binding"/>
    <property type="evidence" value="ECO:0007669"/>
    <property type="project" value="InterPro"/>
</dbReference>
<evidence type="ECO:0000256" key="2">
    <source>
        <dbReference type="ARBA" id="ARBA00022617"/>
    </source>
</evidence>
<dbReference type="Pfam" id="PF03150">
    <property type="entry name" value="CCP_MauG"/>
    <property type="match status" value="1"/>
</dbReference>
<evidence type="ECO:0000256" key="1">
    <source>
        <dbReference type="ARBA" id="ARBA00004196"/>
    </source>
</evidence>
<evidence type="ECO:0000256" key="5">
    <source>
        <dbReference type="ARBA" id="ARBA00023002"/>
    </source>
</evidence>
<dbReference type="RefSeq" id="WP_146689462.1">
    <property type="nucleotide sequence ID" value="NZ_LT629750.1"/>
</dbReference>
<dbReference type="GO" id="GO:0004130">
    <property type="term" value="F:cytochrome-c peroxidase activity"/>
    <property type="evidence" value="ECO:0007669"/>
    <property type="project" value="TreeGrafter"/>
</dbReference>
<keyword evidence="4 9" id="KW-0732">Signal</keyword>
<dbReference type="PANTHER" id="PTHR30600:SF10">
    <property type="entry name" value="BLL6722 PROTEIN"/>
    <property type="match status" value="1"/>
</dbReference>
<gene>
    <name evidence="11" type="ORF">SAMN05444158_5398</name>
</gene>
<dbReference type="Gene3D" id="1.10.760.10">
    <property type="entry name" value="Cytochrome c-like domain"/>
    <property type="match status" value="2"/>
</dbReference>
<keyword evidence="5" id="KW-0560">Oxidoreductase</keyword>
<name>A0A1H1ZET7_9BRAD</name>
<dbReference type="PANTHER" id="PTHR30600">
    <property type="entry name" value="CYTOCHROME C PEROXIDASE-RELATED"/>
    <property type="match status" value="1"/>
</dbReference>
<evidence type="ECO:0000256" key="8">
    <source>
        <dbReference type="SAM" id="MobiDB-lite"/>
    </source>
</evidence>
<keyword evidence="6 7" id="KW-0408">Iron</keyword>
<evidence type="ECO:0000256" key="3">
    <source>
        <dbReference type="ARBA" id="ARBA00022723"/>
    </source>
</evidence>
<keyword evidence="11" id="KW-0575">Peroxidase</keyword>
<proteinExistence type="predicted"/>
<feature type="domain" description="Cytochrome c" evidence="10">
    <location>
        <begin position="60"/>
        <end position="204"/>
    </location>
</feature>
<dbReference type="GO" id="GO:0009055">
    <property type="term" value="F:electron transfer activity"/>
    <property type="evidence" value="ECO:0007669"/>
    <property type="project" value="InterPro"/>
</dbReference>
<dbReference type="PROSITE" id="PS51007">
    <property type="entry name" value="CYTC"/>
    <property type="match status" value="2"/>
</dbReference>
<dbReference type="EMBL" id="LT629750">
    <property type="protein sequence ID" value="SDT32139.1"/>
    <property type="molecule type" value="Genomic_DNA"/>
</dbReference>
<dbReference type="InterPro" id="IPR009056">
    <property type="entry name" value="Cyt_c-like_dom"/>
</dbReference>
<evidence type="ECO:0000259" key="10">
    <source>
        <dbReference type="PROSITE" id="PS51007"/>
    </source>
</evidence>
<dbReference type="InterPro" id="IPR036909">
    <property type="entry name" value="Cyt_c-like_dom_sf"/>
</dbReference>
<accession>A0A1H1ZET7</accession>
<dbReference type="SUPFAM" id="SSF46626">
    <property type="entry name" value="Cytochrome c"/>
    <property type="match status" value="2"/>
</dbReference>
<dbReference type="AlphaFoldDB" id="A0A1H1ZET7"/>
<feature type="signal peptide" evidence="9">
    <location>
        <begin position="1"/>
        <end position="33"/>
    </location>
</feature>
<feature type="chain" id="PRO_5009267594" evidence="9">
    <location>
        <begin position="34"/>
        <end position="473"/>
    </location>
</feature>
<evidence type="ECO:0000313" key="11">
    <source>
        <dbReference type="EMBL" id="SDT32139.1"/>
    </source>
</evidence>
<organism evidence="11 12">
    <name type="scientific">Bradyrhizobium canariense</name>
    <dbReference type="NCBI Taxonomy" id="255045"/>
    <lineage>
        <taxon>Bacteria</taxon>
        <taxon>Pseudomonadati</taxon>
        <taxon>Pseudomonadota</taxon>
        <taxon>Alphaproteobacteria</taxon>
        <taxon>Hyphomicrobiales</taxon>
        <taxon>Nitrobacteraceae</taxon>
        <taxon>Bradyrhizobium</taxon>
    </lineage>
</organism>
<dbReference type="GO" id="GO:0030313">
    <property type="term" value="C:cell envelope"/>
    <property type="evidence" value="ECO:0007669"/>
    <property type="project" value="UniProtKB-SubCell"/>
</dbReference>
<protein>
    <submittedName>
        <fullName evidence="11">Cytochrome c peroxidase</fullName>
    </submittedName>
</protein>
<reference evidence="12" key="1">
    <citation type="submission" date="2016-10" db="EMBL/GenBank/DDBJ databases">
        <authorList>
            <person name="Varghese N."/>
            <person name="Submissions S."/>
        </authorList>
    </citation>
    <scope>NUCLEOTIDE SEQUENCE [LARGE SCALE GENOMIC DNA]</scope>
    <source>
        <strain evidence="12">GAS369</strain>
    </source>
</reference>
<dbReference type="Proteomes" id="UP000243904">
    <property type="component" value="Chromosome I"/>
</dbReference>
<evidence type="ECO:0000313" key="12">
    <source>
        <dbReference type="Proteomes" id="UP000243904"/>
    </source>
</evidence>
<dbReference type="InterPro" id="IPR051395">
    <property type="entry name" value="Cytochrome_c_Peroxidase/MauG"/>
</dbReference>
<evidence type="ECO:0000256" key="6">
    <source>
        <dbReference type="ARBA" id="ARBA00023004"/>
    </source>
</evidence>
<comment type="subcellular location">
    <subcellularLocation>
        <location evidence="1">Cell envelope</location>
    </subcellularLocation>
</comment>
<dbReference type="InterPro" id="IPR004852">
    <property type="entry name" value="Di-haem_cyt_c_peroxidsae"/>
</dbReference>
<dbReference type="GO" id="GO:0046872">
    <property type="term" value="F:metal ion binding"/>
    <property type="evidence" value="ECO:0007669"/>
    <property type="project" value="UniProtKB-KW"/>
</dbReference>
<evidence type="ECO:0000256" key="9">
    <source>
        <dbReference type="SAM" id="SignalP"/>
    </source>
</evidence>
<evidence type="ECO:0000256" key="4">
    <source>
        <dbReference type="ARBA" id="ARBA00022729"/>
    </source>
</evidence>
<keyword evidence="12" id="KW-1185">Reference proteome</keyword>
<evidence type="ECO:0000256" key="7">
    <source>
        <dbReference type="PROSITE-ProRule" id="PRU00433"/>
    </source>
</evidence>